<keyword evidence="3" id="KW-0540">Nuclease</keyword>
<dbReference type="SUPFAM" id="SSF54786">
    <property type="entry name" value="YcfA/nrd intein domain"/>
    <property type="match status" value="1"/>
</dbReference>
<organism evidence="8 9">
    <name type="scientific">Desulfobacula toluolica (strain DSM 7467 / Tol2)</name>
    <dbReference type="NCBI Taxonomy" id="651182"/>
    <lineage>
        <taxon>Bacteria</taxon>
        <taxon>Pseudomonadati</taxon>
        <taxon>Thermodesulfobacteriota</taxon>
        <taxon>Desulfobacteria</taxon>
        <taxon>Desulfobacterales</taxon>
        <taxon>Desulfobacteraceae</taxon>
        <taxon>Desulfobacula</taxon>
    </lineage>
</organism>
<dbReference type="Gene3D" id="3.30.920.30">
    <property type="entry name" value="Hypothetical protein"/>
    <property type="match status" value="1"/>
</dbReference>
<accession>K0N4G4</accession>
<dbReference type="STRING" id="651182.TOL2_C08310"/>
<keyword evidence="9" id="KW-1185">Reference proteome</keyword>
<evidence type="ECO:0000256" key="3">
    <source>
        <dbReference type="ARBA" id="ARBA00022722"/>
    </source>
</evidence>
<dbReference type="GO" id="GO:0016787">
    <property type="term" value="F:hydrolase activity"/>
    <property type="evidence" value="ECO:0007669"/>
    <property type="project" value="UniProtKB-KW"/>
</dbReference>
<keyword evidence="4" id="KW-0255">Endonuclease</keyword>
<dbReference type="PANTHER" id="PTHR34873">
    <property type="entry name" value="SSR1766 PROTEIN"/>
    <property type="match status" value="1"/>
</dbReference>
<dbReference type="HOGENOM" id="CLU_164851_6_0_7"/>
<dbReference type="Proteomes" id="UP000007347">
    <property type="component" value="Chromosome"/>
</dbReference>
<evidence type="ECO:0000256" key="1">
    <source>
        <dbReference type="ARBA" id="ARBA00006620"/>
    </source>
</evidence>
<dbReference type="KEGG" id="dto:TOL2_C08310"/>
<evidence type="ECO:0000313" key="8">
    <source>
        <dbReference type="EMBL" id="CCK78999.1"/>
    </source>
</evidence>
<dbReference type="Pfam" id="PF07927">
    <property type="entry name" value="HicA_toxin"/>
    <property type="match status" value="1"/>
</dbReference>
<dbReference type="InterPro" id="IPR038570">
    <property type="entry name" value="HicA_sf"/>
</dbReference>
<dbReference type="AlphaFoldDB" id="K0N4G4"/>
<keyword evidence="5" id="KW-0378">Hydrolase</keyword>
<dbReference type="OrthoDB" id="9810412at2"/>
<keyword evidence="2" id="KW-1277">Toxin-antitoxin system</keyword>
<keyword evidence="7" id="KW-0346">Stress response</keyword>
<dbReference type="PANTHER" id="PTHR34873:SF3">
    <property type="entry name" value="ADDICTION MODULE TOXIN, HICA FAMILY"/>
    <property type="match status" value="1"/>
</dbReference>
<protein>
    <submittedName>
        <fullName evidence="8">YcfA family protein</fullName>
    </submittedName>
</protein>
<name>K0N4G4_DESTT</name>
<proteinExistence type="inferred from homology"/>
<evidence type="ECO:0000313" key="9">
    <source>
        <dbReference type="Proteomes" id="UP000007347"/>
    </source>
</evidence>
<dbReference type="RefSeq" id="WP_014956351.1">
    <property type="nucleotide sequence ID" value="NC_018645.1"/>
</dbReference>
<dbReference type="GO" id="GO:0003729">
    <property type="term" value="F:mRNA binding"/>
    <property type="evidence" value="ECO:0007669"/>
    <property type="project" value="InterPro"/>
</dbReference>
<evidence type="ECO:0000256" key="4">
    <source>
        <dbReference type="ARBA" id="ARBA00022759"/>
    </source>
</evidence>
<dbReference type="GO" id="GO:0004519">
    <property type="term" value="F:endonuclease activity"/>
    <property type="evidence" value="ECO:0007669"/>
    <property type="project" value="UniProtKB-KW"/>
</dbReference>
<evidence type="ECO:0000256" key="2">
    <source>
        <dbReference type="ARBA" id="ARBA00022649"/>
    </source>
</evidence>
<evidence type="ECO:0000256" key="7">
    <source>
        <dbReference type="ARBA" id="ARBA00023016"/>
    </source>
</evidence>
<evidence type="ECO:0000256" key="5">
    <source>
        <dbReference type="ARBA" id="ARBA00022801"/>
    </source>
</evidence>
<reference evidence="8 9" key="1">
    <citation type="journal article" date="2013" name="Environ. Microbiol.">
        <title>Complete genome, catabolic sub-proteomes and key-metabolites of Desulfobacula toluolica Tol2, a marine, aromatic compound-degrading, sulfate-reducing bacterium.</title>
        <authorList>
            <person name="Wohlbrand L."/>
            <person name="Jacob J.H."/>
            <person name="Kube M."/>
            <person name="Mussmann M."/>
            <person name="Jarling R."/>
            <person name="Beck A."/>
            <person name="Amann R."/>
            <person name="Wilkes H."/>
            <person name="Reinhardt R."/>
            <person name="Rabus R."/>
        </authorList>
    </citation>
    <scope>NUCLEOTIDE SEQUENCE [LARGE SCALE GENOMIC DNA]</scope>
    <source>
        <strain evidence="9">DSM 7467 / Tol2</strain>
    </source>
</reference>
<dbReference type="EMBL" id="FO203503">
    <property type="protein sequence ID" value="CCK78999.1"/>
    <property type="molecule type" value="Genomic_DNA"/>
</dbReference>
<evidence type="ECO:0000256" key="6">
    <source>
        <dbReference type="ARBA" id="ARBA00022884"/>
    </source>
</evidence>
<keyword evidence="6" id="KW-0694">RNA-binding</keyword>
<comment type="similarity">
    <text evidence="1">Belongs to the HicA mRNA interferase family.</text>
</comment>
<sequence length="74" mass="8259">MTQSPSLQGKQLIKVLKAIKFSVIRIKGSHHFLRHVDGRSTVIPVHSGETIGPGLLTKILRDCELSRDDLLKLM</sequence>
<gene>
    <name evidence="8" type="ordered locus">TOL2_C08310</name>
</gene>
<dbReference type="InterPro" id="IPR012933">
    <property type="entry name" value="HicA_mRNA_interferase"/>
</dbReference>